<dbReference type="Gene3D" id="3.60.20.10">
    <property type="entry name" value="Glutamine Phosphoribosylpyrophosphate, subunit 1, domain 1"/>
    <property type="match status" value="1"/>
</dbReference>
<reference evidence="1 3" key="1">
    <citation type="submission" date="2014-08" db="EMBL/GenBank/DDBJ databases">
        <title>Methylacidiphilum kamchatkense strain Kam1 draft genome sequence.</title>
        <authorList>
            <person name="Birkeland N.-K."/>
            <person name="Erikstad H.A."/>
        </authorList>
    </citation>
    <scope>NUCLEOTIDE SEQUENCE [LARGE SCALE GENOMIC DNA]</scope>
    <source>
        <strain evidence="1 3">Kam1</strain>
    </source>
</reference>
<dbReference type="RefSeq" id="WP_039722263.1">
    <property type="nucleotide sequence ID" value="NZ_CP037899.1"/>
</dbReference>
<dbReference type="GO" id="GO:0016787">
    <property type="term" value="F:hydrolase activity"/>
    <property type="evidence" value="ECO:0007669"/>
    <property type="project" value="UniProtKB-KW"/>
</dbReference>
<dbReference type="GO" id="GO:0000502">
    <property type="term" value="C:proteasome complex"/>
    <property type="evidence" value="ECO:0007669"/>
    <property type="project" value="UniProtKB-KW"/>
</dbReference>
<evidence type="ECO:0000313" key="2">
    <source>
        <dbReference type="EMBL" id="QDQ42494.1"/>
    </source>
</evidence>
<reference evidence="2" key="2">
    <citation type="journal article" date="2019" name="BMC Genomics">
        <title>Complete genome sequence analysis of the thermoacidophilic verrucomicrobial methanotroph 'Candidatus Methylacidiphilum kamchatkense' strain Kam1 and comparison with its closest relatives.</title>
        <authorList>
            <person name="Kruse T."/>
            <person name="Ratnadevi C.M."/>
            <person name="Erikstad H.A."/>
            <person name="Birkeland N.K."/>
        </authorList>
    </citation>
    <scope>NUCLEOTIDE SEQUENCE</scope>
    <source>
        <strain evidence="2">Kam1</strain>
    </source>
</reference>
<organism evidence="2 4">
    <name type="scientific">Methylacidiphilum kamchatkense Kam1</name>
    <dbReference type="NCBI Taxonomy" id="1202785"/>
    <lineage>
        <taxon>Bacteria</taxon>
        <taxon>Pseudomonadati</taxon>
        <taxon>Verrucomicrobiota</taxon>
        <taxon>Methylacidiphilae</taxon>
        <taxon>Methylacidiphilales</taxon>
        <taxon>Methylacidiphilaceae</taxon>
        <taxon>Methylacidiphilum (ex Ratnadevi et al. 2023)</taxon>
    </lineage>
</organism>
<dbReference type="Proteomes" id="UP000315925">
    <property type="component" value="Chromosome"/>
</dbReference>
<gene>
    <name evidence="1" type="ORF">A946_11320</name>
    <name evidence="2" type="ORF">kam1_1268</name>
</gene>
<evidence type="ECO:0000313" key="3">
    <source>
        <dbReference type="Proteomes" id="UP000031594"/>
    </source>
</evidence>
<keyword evidence="2" id="KW-0378">Hydrolase</keyword>
<dbReference type="OrthoDB" id="9813225at2"/>
<dbReference type="AlphaFoldDB" id="A0A0C1RIB2"/>
<sequence length="255" mass="29148">MIEEPYRWLEAIANRREYIEDQLQAALPLAVVNGEPGIILATKRAGTPKIYEIYDHLAMGCIGHPADMEKIRQSAIELAHLEGFTRSREDVSARRIVTYSLAVGLKNAFEQIFSAPFLFRCLFVELGEKLEKDEGWIVDYDGSYWTSFGRDMSKGLLISGKKEIMEKFRTERESLGPLEWKSLKEMVLYTIKLILWASEPESLKSTLTEGLRLVEEKMEVTTLADYEIVLLDRNYYDRQSFTVGNDALLGFSSPS</sequence>
<protein>
    <submittedName>
        <fullName evidence="2">Proteasome alpha subunit</fullName>
        <ecNumber evidence="2">3.4.25.1</ecNumber>
    </submittedName>
    <submittedName>
        <fullName evidence="1">Proteasome subunit alpha</fullName>
    </submittedName>
</protein>
<keyword evidence="3" id="KW-1185">Reference proteome</keyword>
<dbReference type="EMBL" id="JQNX01000012">
    <property type="protein sequence ID" value="KIE57762.1"/>
    <property type="molecule type" value="Genomic_DNA"/>
</dbReference>
<dbReference type="EC" id="3.4.25.1" evidence="2"/>
<keyword evidence="2" id="KW-0647">Proteasome</keyword>
<dbReference type="SUPFAM" id="SSF56235">
    <property type="entry name" value="N-terminal nucleophile aminohydrolases (Ntn hydrolases)"/>
    <property type="match status" value="1"/>
</dbReference>
<proteinExistence type="predicted"/>
<dbReference type="InterPro" id="IPR029055">
    <property type="entry name" value="Ntn_hydrolases_N"/>
</dbReference>
<dbReference type="EMBL" id="CP037899">
    <property type="protein sequence ID" value="QDQ42494.1"/>
    <property type="molecule type" value="Genomic_DNA"/>
</dbReference>
<dbReference type="STRING" id="1202785.A946_11320"/>
<accession>A0A0C1RIB2</accession>
<evidence type="ECO:0000313" key="4">
    <source>
        <dbReference type="Proteomes" id="UP000315925"/>
    </source>
</evidence>
<reference evidence="4" key="3">
    <citation type="submission" date="2019-03" db="EMBL/GenBank/DDBJ databases">
        <title>Complete genome of Methylacidiphilum kamchatkense Kam1.</title>
        <authorList>
            <person name="Kruse T."/>
            <person name="Murarilal Ratnadevi C."/>
            <person name="Erikstad H.-A."/>
            <person name="Birkeland N.-K."/>
        </authorList>
    </citation>
    <scope>NUCLEOTIDE SEQUENCE [LARGE SCALE GENOMIC DNA]</scope>
    <source>
        <strain evidence="4">kam1</strain>
    </source>
</reference>
<evidence type="ECO:0000313" key="1">
    <source>
        <dbReference type="EMBL" id="KIE57762.1"/>
    </source>
</evidence>
<name>A0A0C1RIB2_9BACT</name>
<dbReference type="Proteomes" id="UP000031594">
    <property type="component" value="Unassembled WGS sequence"/>
</dbReference>
<dbReference type="KEGG" id="mkc:kam1_1268"/>